<dbReference type="FunFam" id="1.20.1260.100:FF:000001">
    <property type="entry name" value="translocator protein 2"/>
    <property type="match status" value="1"/>
</dbReference>
<dbReference type="GO" id="GO:0016020">
    <property type="term" value="C:membrane"/>
    <property type="evidence" value="ECO:0007669"/>
    <property type="project" value="UniProtKB-SubCell"/>
</dbReference>
<dbReference type="Gene3D" id="1.20.1260.100">
    <property type="entry name" value="TspO/MBR protein"/>
    <property type="match status" value="1"/>
</dbReference>
<evidence type="ECO:0000256" key="4">
    <source>
        <dbReference type="ARBA" id="ARBA00022989"/>
    </source>
</evidence>
<keyword evidence="5 6" id="KW-0472">Membrane</keyword>
<feature type="transmembrane region" description="Helical" evidence="6">
    <location>
        <begin position="76"/>
        <end position="97"/>
    </location>
</feature>
<dbReference type="PANTHER" id="PTHR10057">
    <property type="entry name" value="PERIPHERAL-TYPE BENZODIAZEPINE RECEPTOR"/>
    <property type="match status" value="1"/>
</dbReference>
<feature type="transmembrane region" description="Helical" evidence="6">
    <location>
        <begin position="103"/>
        <end position="122"/>
    </location>
</feature>
<comment type="similarity">
    <text evidence="2">Belongs to the TspO/BZRP family.</text>
</comment>
<keyword evidence="4 6" id="KW-1133">Transmembrane helix</keyword>
<dbReference type="CDD" id="cd15904">
    <property type="entry name" value="TSPO_MBR"/>
    <property type="match status" value="1"/>
</dbReference>
<evidence type="ECO:0000256" key="6">
    <source>
        <dbReference type="SAM" id="Phobius"/>
    </source>
</evidence>
<comment type="subcellular location">
    <subcellularLocation>
        <location evidence="1">Membrane</location>
        <topology evidence="1">Multi-pass membrane protein</topology>
    </subcellularLocation>
</comment>
<dbReference type="PIRSF" id="PIRSF005859">
    <property type="entry name" value="PBR"/>
    <property type="match status" value="1"/>
</dbReference>
<dbReference type="GO" id="GO:0033013">
    <property type="term" value="P:tetrapyrrole metabolic process"/>
    <property type="evidence" value="ECO:0007669"/>
    <property type="project" value="UniProtKB-ARBA"/>
</dbReference>
<sequence length="154" mass="16985">MLLLFGFLAFVFAFAGLGGYVTSTNIESWYVDLQKPSLTPANWVFPVVWNFLYFLMGLSGWLVWRSAGGFAPGGAALSIFGAQIMLNFTWSVVFFGLHSPGGALVEIFVLLAAIVANIIAFWRVNMLAGLLLLPYLAWSLFATYLTAMVWLLND</sequence>
<organism evidence="7 8">
    <name type="scientific">Parvibaculum sedimenti</name>
    <dbReference type="NCBI Taxonomy" id="2608632"/>
    <lineage>
        <taxon>Bacteria</taxon>
        <taxon>Pseudomonadati</taxon>
        <taxon>Pseudomonadota</taxon>
        <taxon>Alphaproteobacteria</taxon>
        <taxon>Hyphomicrobiales</taxon>
        <taxon>Parvibaculaceae</taxon>
        <taxon>Parvibaculum</taxon>
    </lineage>
</organism>
<evidence type="ECO:0000256" key="3">
    <source>
        <dbReference type="ARBA" id="ARBA00022692"/>
    </source>
</evidence>
<gene>
    <name evidence="7" type="ORF">F2P47_09930</name>
</gene>
<dbReference type="AlphaFoldDB" id="A0A6N6VIS2"/>
<dbReference type="InterPro" id="IPR038330">
    <property type="entry name" value="TspO/MBR-related_sf"/>
</dbReference>
<dbReference type="Pfam" id="PF03073">
    <property type="entry name" value="TspO_MBR"/>
    <property type="match status" value="1"/>
</dbReference>
<evidence type="ECO:0000313" key="8">
    <source>
        <dbReference type="Proteomes" id="UP000468901"/>
    </source>
</evidence>
<evidence type="ECO:0000256" key="5">
    <source>
        <dbReference type="ARBA" id="ARBA00023136"/>
    </source>
</evidence>
<dbReference type="PANTHER" id="PTHR10057:SF0">
    <property type="entry name" value="TRANSLOCATOR PROTEIN"/>
    <property type="match status" value="1"/>
</dbReference>
<protein>
    <submittedName>
        <fullName evidence="7">Tryptophan-rich sensory protein</fullName>
    </submittedName>
</protein>
<name>A0A6N6VIS2_9HYPH</name>
<evidence type="ECO:0000313" key="7">
    <source>
        <dbReference type="EMBL" id="KAB7739992.1"/>
    </source>
</evidence>
<dbReference type="EMBL" id="WESC01000008">
    <property type="protein sequence ID" value="KAB7739992.1"/>
    <property type="molecule type" value="Genomic_DNA"/>
</dbReference>
<feature type="transmembrane region" description="Helical" evidence="6">
    <location>
        <begin position="129"/>
        <end position="152"/>
    </location>
</feature>
<keyword evidence="8" id="KW-1185">Reference proteome</keyword>
<keyword evidence="3 6" id="KW-0812">Transmembrane</keyword>
<dbReference type="Proteomes" id="UP000468901">
    <property type="component" value="Unassembled WGS sequence"/>
</dbReference>
<dbReference type="InterPro" id="IPR004307">
    <property type="entry name" value="TspO_MBR"/>
</dbReference>
<proteinExistence type="inferred from homology"/>
<reference evidence="7 8" key="1">
    <citation type="submission" date="2019-09" db="EMBL/GenBank/DDBJ databases">
        <title>Parvibaculum sedimenti sp. nov., isolated from sediment.</title>
        <authorList>
            <person name="Wang Y."/>
        </authorList>
    </citation>
    <scope>NUCLEOTIDE SEQUENCE [LARGE SCALE GENOMIC DNA]</scope>
    <source>
        <strain evidence="7 8">HXT-9</strain>
    </source>
</reference>
<feature type="transmembrane region" description="Helical" evidence="6">
    <location>
        <begin position="43"/>
        <end position="64"/>
    </location>
</feature>
<accession>A0A6N6VIS2</accession>
<comment type="caution">
    <text evidence="7">The sequence shown here is derived from an EMBL/GenBank/DDBJ whole genome shotgun (WGS) entry which is preliminary data.</text>
</comment>
<evidence type="ECO:0000256" key="2">
    <source>
        <dbReference type="ARBA" id="ARBA00007524"/>
    </source>
</evidence>
<evidence type="ECO:0000256" key="1">
    <source>
        <dbReference type="ARBA" id="ARBA00004141"/>
    </source>
</evidence>